<organism evidence="1 2">
    <name type="scientific">Hypholoma sublateritium (strain FD-334 SS-4)</name>
    <dbReference type="NCBI Taxonomy" id="945553"/>
    <lineage>
        <taxon>Eukaryota</taxon>
        <taxon>Fungi</taxon>
        <taxon>Dikarya</taxon>
        <taxon>Basidiomycota</taxon>
        <taxon>Agaricomycotina</taxon>
        <taxon>Agaricomycetes</taxon>
        <taxon>Agaricomycetidae</taxon>
        <taxon>Agaricales</taxon>
        <taxon>Agaricineae</taxon>
        <taxon>Strophariaceae</taxon>
        <taxon>Hypholoma</taxon>
    </lineage>
</organism>
<evidence type="ECO:0000313" key="2">
    <source>
        <dbReference type="Proteomes" id="UP000054270"/>
    </source>
</evidence>
<reference evidence="2" key="1">
    <citation type="submission" date="2014-04" db="EMBL/GenBank/DDBJ databases">
        <title>Evolutionary Origins and Diversification of the Mycorrhizal Mutualists.</title>
        <authorList>
            <consortium name="DOE Joint Genome Institute"/>
            <consortium name="Mycorrhizal Genomics Consortium"/>
            <person name="Kohler A."/>
            <person name="Kuo A."/>
            <person name="Nagy L.G."/>
            <person name="Floudas D."/>
            <person name="Copeland A."/>
            <person name="Barry K.W."/>
            <person name="Cichocki N."/>
            <person name="Veneault-Fourrey C."/>
            <person name="LaButti K."/>
            <person name="Lindquist E.A."/>
            <person name="Lipzen A."/>
            <person name="Lundell T."/>
            <person name="Morin E."/>
            <person name="Murat C."/>
            <person name="Riley R."/>
            <person name="Ohm R."/>
            <person name="Sun H."/>
            <person name="Tunlid A."/>
            <person name="Henrissat B."/>
            <person name="Grigoriev I.V."/>
            <person name="Hibbett D.S."/>
            <person name="Martin F."/>
        </authorList>
    </citation>
    <scope>NUCLEOTIDE SEQUENCE [LARGE SCALE GENOMIC DNA]</scope>
    <source>
        <strain evidence="2">FD-334 SS-4</strain>
    </source>
</reference>
<dbReference type="Proteomes" id="UP000054270">
    <property type="component" value="Unassembled WGS sequence"/>
</dbReference>
<accession>A0A0D2NSE0</accession>
<dbReference type="AlphaFoldDB" id="A0A0D2NSE0"/>
<gene>
    <name evidence="1" type="ORF">HYPSUDRAFT_677978</name>
</gene>
<protein>
    <submittedName>
        <fullName evidence="1">Uncharacterized protein</fullName>
    </submittedName>
</protein>
<name>A0A0D2NSE0_HYPSF</name>
<dbReference type="EMBL" id="KN817555">
    <property type="protein sequence ID" value="KJA21744.1"/>
    <property type="molecule type" value="Genomic_DNA"/>
</dbReference>
<sequence length="76" mass="8528">MLQYAVVEMRAAADLTRALLFVQIIICRAQCGRSAADHLTLPSYALPITECRPASWLRALSAKHGHDRIACRRYTD</sequence>
<evidence type="ECO:0000313" key="1">
    <source>
        <dbReference type="EMBL" id="KJA21744.1"/>
    </source>
</evidence>
<keyword evidence="2" id="KW-1185">Reference proteome</keyword>
<proteinExistence type="predicted"/>